<evidence type="ECO:0000256" key="4">
    <source>
        <dbReference type="ARBA" id="ARBA00022989"/>
    </source>
</evidence>
<evidence type="ECO:0000256" key="8">
    <source>
        <dbReference type="ARBA" id="ARBA00023180"/>
    </source>
</evidence>
<dbReference type="SUPFAM" id="SSF81321">
    <property type="entry name" value="Family A G protein-coupled receptor-like"/>
    <property type="match status" value="1"/>
</dbReference>
<comment type="subcellular location">
    <subcellularLocation>
        <location evidence="1">Cell membrane</location>
        <topology evidence="1">Multi-pass membrane protein</topology>
    </subcellularLocation>
</comment>
<proteinExistence type="predicted"/>
<keyword evidence="7" id="KW-0675">Receptor</keyword>
<feature type="transmembrane region" description="Helical" evidence="10">
    <location>
        <begin position="99"/>
        <end position="125"/>
    </location>
</feature>
<dbReference type="Proteomes" id="UP000594262">
    <property type="component" value="Unplaced"/>
</dbReference>
<dbReference type="GO" id="GO:0004930">
    <property type="term" value="F:G protein-coupled receptor activity"/>
    <property type="evidence" value="ECO:0007669"/>
    <property type="project" value="UniProtKB-KW"/>
</dbReference>
<evidence type="ECO:0000256" key="5">
    <source>
        <dbReference type="ARBA" id="ARBA00023040"/>
    </source>
</evidence>
<dbReference type="GO" id="GO:0005886">
    <property type="term" value="C:plasma membrane"/>
    <property type="evidence" value="ECO:0007669"/>
    <property type="project" value="UniProtKB-SubCell"/>
</dbReference>
<feature type="transmembrane region" description="Helical" evidence="10">
    <location>
        <begin position="277"/>
        <end position="303"/>
    </location>
</feature>
<reference evidence="12" key="1">
    <citation type="submission" date="2021-01" db="UniProtKB">
        <authorList>
            <consortium name="EnsemblMetazoa"/>
        </authorList>
    </citation>
    <scope>IDENTIFICATION</scope>
</reference>
<feature type="transmembrane region" description="Helical" evidence="10">
    <location>
        <begin position="146"/>
        <end position="168"/>
    </location>
</feature>
<evidence type="ECO:0000256" key="7">
    <source>
        <dbReference type="ARBA" id="ARBA00023170"/>
    </source>
</evidence>
<evidence type="ECO:0000313" key="13">
    <source>
        <dbReference type="Proteomes" id="UP000594262"/>
    </source>
</evidence>
<evidence type="ECO:0000256" key="1">
    <source>
        <dbReference type="ARBA" id="ARBA00004651"/>
    </source>
</evidence>
<feature type="transmembrane region" description="Helical" evidence="10">
    <location>
        <begin position="241"/>
        <end position="265"/>
    </location>
</feature>
<dbReference type="GeneID" id="136810479"/>
<protein>
    <recommendedName>
        <fullName evidence="11">G-protein coupled receptors family 1 profile domain-containing protein</fullName>
    </recommendedName>
</protein>
<evidence type="ECO:0000256" key="9">
    <source>
        <dbReference type="ARBA" id="ARBA00023224"/>
    </source>
</evidence>
<evidence type="ECO:0000256" key="2">
    <source>
        <dbReference type="ARBA" id="ARBA00022475"/>
    </source>
</evidence>
<keyword evidence="13" id="KW-1185">Reference proteome</keyword>
<dbReference type="Gene3D" id="1.20.1070.10">
    <property type="entry name" value="Rhodopsin 7-helix transmembrane proteins"/>
    <property type="match status" value="1"/>
</dbReference>
<sequence>MAINATNTALQTSNLLNGIFTSILSVFGTLFNAYIIQHFYKKLSSSQKRKNINTLMLGQSIVDFYNSAIAGPSNAVYYFGSYHYGSVFEKTLYFKLIDIISPSLYVTSLQISMLCFLLTAIDRLLSITFPVFHHVASTPKKLKTCMVFMWIGSILFSCVGEVFCHIWKNFYNNPSYTIRYHVWILVLDTILVVLIALLWVSTIFTSCSAIKKAFERKKTLRPSEDETAVERNKRKLQEKHLMQMFALMFFIFALAFIPSLIFWFMDNKGLYQENPEVIIAWHCSSTTFALSSACNPLFMMYYAPDFKRKIFFWRKQNSTLVTESQVTSSEVVICIKYGVNKLSGHGNSINNDSTSKLINLLKYHNSVL</sequence>
<evidence type="ECO:0000313" key="12">
    <source>
        <dbReference type="EnsemblMetazoa" id="CLYHEMP004076.1"/>
    </source>
</evidence>
<dbReference type="EnsemblMetazoa" id="CLYHEMT004076.1">
    <property type="protein sequence ID" value="CLYHEMP004076.1"/>
    <property type="gene ID" value="CLYHEMG004076"/>
</dbReference>
<evidence type="ECO:0000256" key="3">
    <source>
        <dbReference type="ARBA" id="ARBA00022692"/>
    </source>
</evidence>
<keyword evidence="3 10" id="KW-0812">Transmembrane</keyword>
<organism evidence="12 13">
    <name type="scientific">Clytia hemisphaerica</name>
    <dbReference type="NCBI Taxonomy" id="252671"/>
    <lineage>
        <taxon>Eukaryota</taxon>
        <taxon>Metazoa</taxon>
        <taxon>Cnidaria</taxon>
        <taxon>Hydrozoa</taxon>
        <taxon>Hydroidolina</taxon>
        <taxon>Leptothecata</taxon>
        <taxon>Obeliida</taxon>
        <taxon>Clytiidae</taxon>
        <taxon>Clytia</taxon>
    </lineage>
</organism>
<dbReference type="Pfam" id="PF00001">
    <property type="entry name" value="7tm_1"/>
    <property type="match status" value="1"/>
</dbReference>
<evidence type="ECO:0000259" key="11">
    <source>
        <dbReference type="PROSITE" id="PS50262"/>
    </source>
</evidence>
<name>A0A7M5WJB3_9CNID</name>
<feature type="domain" description="G-protein coupled receptors family 1 profile" evidence="11">
    <location>
        <begin position="31"/>
        <end position="299"/>
    </location>
</feature>
<keyword evidence="5" id="KW-0297">G-protein coupled receptor</keyword>
<feature type="transmembrane region" description="Helical" evidence="10">
    <location>
        <begin position="57"/>
        <end position="79"/>
    </location>
</feature>
<evidence type="ECO:0000256" key="6">
    <source>
        <dbReference type="ARBA" id="ARBA00023136"/>
    </source>
</evidence>
<accession>A0A7M5WJB3</accession>
<dbReference type="PANTHER" id="PTHR24246">
    <property type="entry name" value="OLFACTORY RECEPTOR AND ADENOSINE RECEPTOR"/>
    <property type="match status" value="1"/>
</dbReference>
<dbReference type="PROSITE" id="PS50262">
    <property type="entry name" value="G_PROTEIN_RECEP_F1_2"/>
    <property type="match status" value="1"/>
</dbReference>
<evidence type="ECO:0000256" key="10">
    <source>
        <dbReference type="SAM" id="Phobius"/>
    </source>
</evidence>
<keyword evidence="4 10" id="KW-1133">Transmembrane helix</keyword>
<dbReference type="RefSeq" id="XP_066923145.1">
    <property type="nucleotide sequence ID" value="XM_067067044.1"/>
</dbReference>
<keyword evidence="2" id="KW-1003">Cell membrane</keyword>
<dbReference type="InterPro" id="IPR017452">
    <property type="entry name" value="GPCR_Rhodpsn_7TM"/>
</dbReference>
<keyword evidence="8" id="KW-0325">Glycoprotein</keyword>
<feature type="transmembrane region" description="Helical" evidence="10">
    <location>
        <begin position="180"/>
        <end position="210"/>
    </location>
</feature>
<feature type="transmembrane region" description="Helical" evidence="10">
    <location>
        <begin position="15"/>
        <end position="36"/>
    </location>
</feature>
<dbReference type="PANTHER" id="PTHR24246:SF27">
    <property type="entry name" value="ADENOSINE RECEPTOR, ISOFORM A"/>
    <property type="match status" value="1"/>
</dbReference>
<keyword evidence="9" id="KW-0807">Transducer</keyword>
<dbReference type="CDD" id="cd00637">
    <property type="entry name" value="7tm_classA_rhodopsin-like"/>
    <property type="match status" value="1"/>
</dbReference>
<dbReference type="AlphaFoldDB" id="A0A7M5WJB3"/>
<keyword evidence="6 10" id="KW-0472">Membrane</keyword>
<dbReference type="InterPro" id="IPR000276">
    <property type="entry name" value="GPCR_Rhodpsn"/>
</dbReference>